<gene>
    <name evidence="2" type="ORF">I3842_09G185200</name>
</gene>
<dbReference type="EMBL" id="CM031833">
    <property type="protein sequence ID" value="KAG6697163.1"/>
    <property type="molecule type" value="Genomic_DNA"/>
</dbReference>
<keyword evidence="1" id="KW-0812">Transmembrane</keyword>
<protein>
    <submittedName>
        <fullName evidence="2">Uncharacterized protein</fullName>
    </submittedName>
</protein>
<sequence length="72" mass="8479">MVKSRSLKHPIYALVIILPLYLFRNHIHVFSPLWFHFQLELTGIARYALFGSSLLLLCLEDWELVFIALTLH</sequence>
<feature type="transmembrane region" description="Helical" evidence="1">
    <location>
        <begin position="12"/>
        <end position="35"/>
    </location>
</feature>
<name>A0A922J8A8_CARIL</name>
<keyword evidence="1" id="KW-1133">Transmembrane helix</keyword>
<organism evidence="2 3">
    <name type="scientific">Carya illinoinensis</name>
    <name type="common">Pecan</name>
    <dbReference type="NCBI Taxonomy" id="32201"/>
    <lineage>
        <taxon>Eukaryota</taxon>
        <taxon>Viridiplantae</taxon>
        <taxon>Streptophyta</taxon>
        <taxon>Embryophyta</taxon>
        <taxon>Tracheophyta</taxon>
        <taxon>Spermatophyta</taxon>
        <taxon>Magnoliopsida</taxon>
        <taxon>eudicotyledons</taxon>
        <taxon>Gunneridae</taxon>
        <taxon>Pentapetalae</taxon>
        <taxon>rosids</taxon>
        <taxon>fabids</taxon>
        <taxon>Fagales</taxon>
        <taxon>Juglandaceae</taxon>
        <taxon>Carya</taxon>
    </lineage>
</organism>
<reference evidence="2" key="1">
    <citation type="submission" date="2021-01" db="EMBL/GenBank/DDBJ databases">
        <authorList>
            <person name="Lovell J.T."/>
            <person name="Bentley N."/>
            <person name="Bhattarai G."/>
            <person name="Jenkins J.W."/>
            <person name="Sreedasyam A."/>
            <person name="Alarcon Y."/>
            <person name="Bock C."/>
            <person name="Boston L."/>
            <person name="Carlson J."/>
            <person name="Cervantes K."/>
            <person name="Clermont K."/>
            <person name="Krom N."/>
            <person name="Kubenka K."/>
            <person name="Mamidi S."/>
            <person name="Mattison C."/>
            <person name="Monteros M."/>
            <person name="Pisani C."/>
            <person name="Plott C."/>
            <person name="Rajasekar S."/>
            <person name="Rhein H.S."/>
            <person name="Rohla C."/>
            <person name="Song M."/>
            <person name="Hilaire R.S."/>
            <person name="Shu S."/>
            <person name="Wells L."/>
            <person name="Wang X."/>
            <person name="Webber J."/>
            <person name="Heerema R.J."/>
            <person name="Klein P."/>
            <person name="Conner P."/>
            <person name="Grauke L."/>
            <person name="Grimwood J."/>
            <person name="Schmutz J."/>
            <person name="Randall J.J."/>
        </authorList>
    </citation>
    <scope>NUCLEOTIDE SEQUENCE</scope>
    <source>
        <tissue evidence="2">Leaf</tissue>
    </source>
</reference>
<dbReference type="AlphaFoldDB" id="A0A922J8A8"/>
<feature type="transmembrane region" description="Helical" evidence="1">
    <location>
        <begin position="47"/>
        <end position="71"/>
    </location>
</feature>
<keyword evidence="1" id="KW-0472">Membrane</keyword>
<evidence type="ECO:0000313" key="2">
    <source>
        <dbReference type="EMBL" id="KAG6697163.1"/>
    </source>
</evidence>
<evidence type="ECO:0000313" key="3">
    <source>
        <dbReference type="Proteomes" id="UP000811246"/>
    </source>
</evidence>
<accession>A0A922J8A8</accession>
<evidence type="ECO:0000256" key="1">
    <source>
        <dbReference type="SAM" id="Phobius"/>
    </source>
</evidence>
<proteinExistence type="predicted"/>
<comment type="caution">
    <text evidence="2">The sequence shown here is derived from an EMBL/GenBank/DDBJ whole genome shotgun (WGS) entry which is preliminary data.</text>
</comment>
<dbReference type="Proteomes" id="UP000811246">
    <property type="component" value="Chromosome 9"/>
</dbReference>